<dbReference type="GO" id="GO:0003723">
    <property type="term" value="F:RNA binding"/>
    <property type="evidence" value="ECO:0007669"/>
    <property type="project" value="UniProtKB-UniRule"/>
</dbReference>
<dbReference type="PROSITE" id="PS50102">
    <property type="entry name" value="RRM"/>
    <property type="match status" value="1"/>
</dbReference>
<dbReference type="SUPFAM" id="SSF54928">
    <property type="entry name" value="RNA-binding domain, RBD"/>
    <property type="match status" value="1"/>
</dbReference>
<evidence type="ECO:0000256" key="2">
    <source>
        <dbReference type="ARBA" id="ARBA00022884"/>
    </source>
</evidence>
<keyword evidence="6" id="KW-1185">Reference proteome</keyword>
<dbReference type="SMART" id="SM00360">
    <property type="entry name" value="RRM"/>
    <property type="match status" value="1"/>
</dbReference>
<dbReference type="InterPro" id="IPR040446">
    <property type="entry name" value="RRP7"/>
</dbReference>
<dbReference type="PhylomeDB" id="T1JBL4"/>
<accession>T1JBL4</accession>
<dbReference type="Gene3D" id="3.30.70.330">
    <property type="match status" value="1"/>
</dbReference>
<dbReference type="STRING" id="126957.T1JBL4"/>
<dbReference type="EMBL" id="JH432011">
    <property type="status" value="NOT_ANNOTATED_CDS"/>
    <property type="molecule type" value="Genomic_DNA"/>
</dbReference>
<dbReference type="GO" id="GO:0034456">
    <property type="term" value="C:UTP-C complex"/>
    <property type="evidence" value="ECO:0007669"/>
    <property type="project" value="TreeGrafter"/>
</dbReference>
<dbReference type="GO" id="GO:0032545">
    <property type="term" value="C:CURI complex"/>
    <property type="evidence" value="ECO:0007669"/>
    <property type="project" value="TreeGrafter"/>
</dbReference>
<dbReference type="InterPro" id="IPR034890">
    <property type="entry name" value="Rrp7A_RRM"/>
</dbReference>
<comment type="similarity">
    <text evidence="1">Belongs to the RRP7 family.</text>
</comment>
<sequence>MGTTETACCRFNIGGYRVLPVKFSEQFATCRAMYFKQHLVRDPHPLKPVDQTLIVLNVPPYCNEQCLKRIFSIVGQVKSIYFHEKPTSGVNEETNSNFFESHTIQGYKVAYVVFDQPKSVKKALKMKFKTPCMLSTKDEPLTVGVEKWSIEYANSFPKIDKLQAEIDEFMKDYETTIQKEKEIEKKKADEPDDEGWVTVSSRGKKKGFARTETNVEKINKKETKKRGQRELLNFYTFQIRDAKRDHIAELMKNFEEDKKKIALLRASRKFKPY</sequence>
<name>T1JBL4_STRMM</name>
<dbReference type="OMA" id="GIHKWIA"/>
<dbReference type="InterPro" id="IPR035979">
    <property type="entry name" value="RBD_domain_sf"/>
</dbReference>
<dbReference type="Gene3D" id="6.10.250.1770">
    <property type="match status" value="1"/>
</dbReference>
<dbReference type="Pfam" id="PF12923">
    <property type="entry name" value="RRP7"/>
    <property type="match status" value="1"/>
</dbReference>
<dbReference type="PANTHER" id="PTHR13191">
    <property type="entry name" value="RIBOSOMAL RNA PROCESSING PROTEIN 7-RELATED"/>
    <property type="match status" value="1"/>
</dbReference>
<reference evidence="5" key="2">
    <citation type="submission" date="2015-02" db="UniProtKB">
        <authorList>
            <consortium name="EnsemblMetazoa"/>
        </authorList>
    </citation>
    <scope>IDENTIFICATION</scope>
</reference>
<dbReference type="eggNOG" id="KOG4008">
    <property type="taxonomic scope" value="Eukaryota"/>
</dbReference>
<dbReference type="InterPro" id="IPR000504">
    <property type="entry name" value="RRM_dom"/>
</dbReference>
<dbReference type="AlphaFoldDB" id="T1JBL4"/>
<dbReference type="CDD" id="cd12294">
    <property type="entry name" value="RRM_Rrp7A"/>
    <property type="match status" value="1"/>
</dbReference>
<dbReference type="HOGENOM" id="CLU_036234_2_0_1"/>
<protein>
    <recommendedName>
        <fullName evidence="4">RRM domain-containing protein</fullName>
    </recommendedName>
</protein>
<evidence type="ECO:0000313" key="6">
    <source>
        <dbReference type="Proteomes" id="UP000014500"/>
    </source>
</evidence>
<organism evidence="5 6">
    <name type="scientific">Strigamia maritima</name>
    <name type="common">European centipede</name>
    <name type="synonym">Geophilus maritimus</name>
    <dbReference type="NCBI Taxonomy" id="126957"/>
    <lineage>
        <taxon>Eukaryota</taxon>
        <taxon>Metazoa</taxon>
        <taxon>Ecdysozoa</taxon>
        <taxon>Arthropoda</taxon>
        <taxon>Myriapoda</taxon>
        <taxon>Chilopoda</taxon>
        <taxon>Pleurostigmophora</taxon>
        <taxon>Geophilomorpha</taxon>
        <taxon>Linotaeniidae</taxon>
        <taxon>Strigamia</taxon>
    </lineage>
</organism>
<dbReference type="PANTHER" id="PTHR13191:SF0">
    <property type="entry name" value="RIBOSOMAL RNA-PROCESSING PROTEIN 7 HOMOLOG A-RELATED"/>
    <property type="match status" value="1"/>
</dbReference>
<feature type="domain" description="RRM" evidence="4">
    <location>
        <begin position="51"/>
        <end position="155"/>
    </location>
</feature>
<dbReference type="CDD" id="cd12951">
    <property type="entry name" value="RRP7_Rrp7A"/>
    <property type="match status" value="1"/>
</dbReference>
<dbReference type="InterPro" id="IPR024326">
    <property type="entry name" value="RRP7_C"/>
</dbReference>
<dbReference type="Proteomes" id="UP000014500">
    <property type="component" value="Unassembled WGS sequence"/>
</dbReference>
<evidence type="ECO:0000256" key="1">
    <source>
        <dbReference type="ARBA" id="ARBA00006110"/>
    </source>
</evidence>
<dbReference type="InterPro" id="IPR012677">
    <property type="entry name" value="Nucleotide-bd_a/b_plait_sf"/>
</dbReference>
<dbReference type="GO" id="GO:0006364">
    <property type="term" value="P:rRNA processing"/>
    <property type="evidence" value="ECO:0007669"/>
    <property type="project" value="TreeGrafter"/>
</dbReference>
<dbReference type="GO" id="GO:0000028">
    <property type="term" value="P:ribosomal small subunit assembly"/>
    <property type="evidence" value="ECO:0007669"/>
    <property type="project" value="TreeGrafter"/>
</dbReference>
<reference evidence="6" key="1">
    <citation type="submission" date="2011-05" db="EMBL/GenBank/DDBJ databases">
        <authorList>
            <person name="Richards S.R."/>
            <person name="Qu J."/>
            <person name="Jiang H."/>
            <person name="Jhangiani S.N."/>
            <person name="Agravi P."/>
            <person name="Goodspeed R."/>
            <person name="Gross S."/>
            <person name="Mandapat C."/>
            <person name="Jackson L."/>
            <person name="Mathew T."/>
            <person name="Pu L."/>
            <person name="Thornton R."/>
            <person name="Saada N."/>
            <person name="Wilczek-Boney K.B."/>
            <person name="Lee S."/>
            <person name="Kovar C."/>
            <person name="Wu Y."/>
            <person name="Scherer S.E."/>
            <person name="Worley K.C."/>
            <person name="Muzny D.M."/>
            <person name="Gibbs R."/>
        </authorList>
    </citation>
    <scope>NUCLEOTIDE SEQUENCE</scope>
    <source>
        <strain evidence="6">Brora</strain>
    </source>
</reference>
<dbReference type="EnsemblMetazoa" id="SMAR011163-RA">
    <property type="protein sequence ID" value="SMAR011163-PA"/>
    <property type="gene ID" value="SMAR011163"/>
</dbReference>
<evidence type="ECO:0000259" key="4">
    <source>
        <dbReference type="PROSITE" id="PS50102"/>
    </source>
</evidence>
<proteinExistence type="inferred from homology"/>
<evidence type="ECO:0000313" key="5">
    <source>
        <dbReference type="EnsemblMetazoa" id="SMAR011163-PA"/>
    </source>
</evidence>
<keyword evidence="2 3" id="KW-0694">RNA-binding</keyword>
<evidence type="ECO:0000256" key="3">
    <source>
        <dbReference type="PROSITE-ProRule" id="PRU00176"/>
    </source>
</evidence>